<feature type="zinc finger region" description="TRAF-type" evidence="7">
    <location>
        <begin position="631"/>
        <end position="677"/>
    </location>
</feature>
<feature type="zinc finger region" description="TRAF-type" evidence="7">
    <location>
        <begin position="2434"/>
        <end position="2479"/>
    </location>
</feature>
<feature type="zinc finger region" description="TRAF-type" evidence="7">
    <location>
        <begin position="2178"/>
        <end position="2226"/>
    </location>
</feature>
<feature type="domain" description="TRAF-type" evidence="9">
    <location>
        <begin position="2263"/>
        <end position="2310"/>
    </location>
</feature>
<dbReference type="Pfam" id="PF12796">
    <property type="entry name" value="Ank_2"/>
    <property type="match status" value="3"/>
</dbReference>
<feature type="domain" description="TRAF-type" evidence="9">
    <location>
        <begin position="2351"/>
        <end position="2406"/>
    </location>
</feature>
<evidence type="ECO:0000256" key="1">
    <source>
        <dbReference type="ARBA" id="ARBA00022723"/>
    </source>
</evidence>
<keyword evidence="5 6" id="KW-0040">ANK repeat</keyword>
<dbReference type="Pfam" id="PF00023">
    <property type="entry name" value="Ank"/>
    <property type="match status" value="2"/>
</dbReference>
<dbReference type="Gene3D" id="1.20.920.20">
    <property type="match status" value="1"/>
</dbReference>
<dbReference type="HOGENOM" id="CLU_228105_0_0_1"/>
<feature type="domain" description="TRAF-type" evidence="9">
    <location>
        <begin position="631"/>
        <end position="677"/>
    </location>
</feature>
<feature type="domain" description="TRAF-type" evidence="9">
    <location>
        <begin position="1122"/>
        <end position="1177"/>
    </location>
</feature>
<dbReference type="VEuPathDB" id="FungiDB:PYU1_G004763"/>
<feature type="coiled-coil region" evidence="8">
    <location>
        <begin position="1398"/>
        <end position="1436"/>
    </location>
</feature>
<evidence type="ECO:0000256" key="2">
    <source>
        <dbReference type="ARBA" id="ARBA00022737"/>
    </source>
</evidence>
<reference evidence="11" key="2">
    <citation type="submission" date="2010-04" db="EMBL/GenBank/DDBJ databases">
        <authorList>
            <person name="Buell R."/>
            <person name="Hamilton J."/>
            <person name="Hostetler J."/>
        </authorList>
    </citation>
    <scope>NUCLEOTIDE SEQUENCE [LARGE SCALE GENOMIC DNA]</scope>
    <source>
        <strain evidence="11">DAOM:BR144</strain>
    </source>
</reference>
<keyword evidence="3 7" id="KW-0863">Zinc-finger</keyword>
<dbReference type="PROSITE" id="PS50145">
    <property type="entry name" value="ZF_TRAF"/>
    <property type="match status" value="10"/>
</dbReference>
<evidence type="ECO:0000259" key="9">
    <source>
        <dbReference type="PROSITE" id="PS50145"/>
    </source>
</evidence>
<evidence type="ECO:0000256" key="3">
    <source>
        <dbReference type="ARBA" id="ARBA00022771"/>
    </source>
</evidence>
<dbReference type="SUPFAM" id="SSF49599">
    <property type="entry name" value="TRAF domain-like"/>
    <property type="match status" value="3"/>
</dbReference>
<accession>K3WII2</accession>
<dbReference type="Gene3D" id="1.25.40.20">
    <property type="entry name" value="Ankyrin repeat-containing domain"/>
    <property type="match status" value="5"/>
</dbReference>
<dbReference type="eggNOG" id="KOG0297">
    <property type="taxonomic scope" value="Eukaryota"/>
</dbReference>
<dbReference type="EMBL" id="GL376631">
    <property type="status" value="NOT_ANNOTATED_CDS"/>
    <property type="molecule type" value="Genomic_DNA"/>
</dbReference>
<keyword evidence="2" id="KW-0677">Repeat</keyword>
<feature type="repeat" description="ANK" evidence="6">
    <location>
        <begin position="1253"/>
        <end position="1285"/>
    </location>
</feature>
<dbReference type="eggNOG" id="KOG0508">
    <property type="taxonomic scope" value="Eukaryota"/>
</dbReference>
<feature type="zinc finger region" description="TRAF-type" evidence="7">
    <location>
        <begin position="2263"/>
        <end position="2310"/>
    </location>
</feature>
<dbReference type="EnsemblProtists" id="PYU1_T004774">
    <property type="protein sequence ID" value="PYU1_T004774"/>
    <property type="gene ID" value="PYU1_G004763"/>
</dbReference>
<dbReference type="PANTHER" id="PTHR24198">
    <property type="entry name" value="ANKYRIN REPEAT AND PROTEIN KINASE DOMAIN-CONTAINING PROTEIN"/>
    <property type="match status" value="1"/>
</dbReference>
<evidence type="ECO:0000313" key="10">
    <source>
        <dbReference type="EnsemblProtists" id="PYU1_T004774"/>
    </source>
</evidence>
<feature type="repeat" description="ANK" evidence="6">
    <location>
        <begin position="1286"/>
        <end position="1318"/>
    </location>
</feature>
<feature type="zinc finger region" description="TRAF-type" evidence="7">
    <location>
        <begin position="2351"/>
        <end position="2406"/>
    </location>
</feature>
<feature type="domain" description="TRAF-type" evidence="9">
    <location>
        <begin position="549"/>
        <end position="617"/>
    </location>
</feature>
<evidence type="ECO:0000256" key="8">
    <source>
        <dbReference type="SAM" id="Coils"/>
    </source>
</evidence>
<dbReference type="InterPro" id="IPR001293">
    <property type="entry name" value="Znf_TRAF"/>
</dbReference>
<keyword evidence="1 7" id="KW-0479">Metal-binding</keyword>
<dbReference type="InterPro" id="IPR013083">
    <property type="entry name" value="Znf_RING/FYVE/PHD"/>
</dbReference>
<dbReference type="SMART" id="SM00248">
    <property type="entry name" value="ANK"/>
    <property type="match status" value="12"/>
</dbReference>
<feature type="zinc finger region" description="TRAF-type" evidence="7">
    <location>
        <begin position="462"/>
        <end position="509"/>
    </location>
</feature>
<feature type="zinc finger region" description="TRAF-type" evidence="7">
    <location>
        <begin position="1122"/>
        <end position="1177"/>
    </location>
</feature>
<protein>
    <recommendedName>
        <fullName evidence="9">TRAF-type domain-containing protein</fullName>
    </recommendedName>
</protein>
<reference evidence="11" key="1">
    <citation type="journal article" date="2010" name="Genome Biol.">
        <title>Genome sequence of the necrotrophic plant pathogen Pythium ultimum reveals original pathogenicity mechanisms and effector repertoire.</title>
        <authorList>
            <person name="Levesque C.A."/>
            <person name="Brouwer H."/>
            <person name="Cano L."/>
            <person name="Hamilton J.P."/>
            <person name="Holt C."/>
            <person name="Huitema E."/>
            <person name="Raffaele S."/>
            <person name="Robideau G.P."/>
            <person name="Thines M."/>
            <person name="Win J."/>
            <person name="Zerillo M.M."/>
            <person name="Beakes G.W."/>
            <person name="Boore J.L."/>
            <person name="Busam D."/>
            <person name="Dumas B."/>
            <person name="Ferriera S."/>
            <person name="Fuerstenberg S.I."/>
            <person name="Gachon C.M."/>
            <person name="Gaulin E."/>
            <person name="Govers F."/>
            <person name="Grenville-Briggs L."/>
            <person name="Horner N."/>
            <person name="Hostetler J."/>
            <person name="Jiang R.H."/>
            <person name="Johnson J."/>
            <person name="Krajaejun T."/>
            <person name="Lin H."/>
            <person name="Meijer H.J."/>
            <person name="Moore B."/>
            <person name="Morris P."/>
            <person name="Phuntmart V."/>
            <person name="Puiu D."/>
            <person name="Shetty J."/>
            <person name="Stajich J.E."/>
            <person name="Tripathy S."/>
            <person name="Wawra S."/>
            <person name="van West P."/>
            <person name="Whitty B.R."/>
            <person name="Coutinho P.M."/>
            <person name="Henrissat B."/>
            <person name="Martin F."/>
            <person name="Thomas P.D."/>
            <person name="Tyler B.M."/>
            <person name="De Vries R.P."/>
            <person name="Kamoun S."/>
            <person name="Yandell M."/>
            <person name="Tisserat N."/>
            <person name="Buell C.R."/>
        </authorList>
    </citation>
    <scope>NUCLEOTIDE SEQUENCE</scope>
    <source>
        <strain evidence="11">DAOM:BR144</strain>
    </source>
</reference>
<dbReference type="PROSITE" id="PS50297">
    <property type="entry name" value="ANK_REP_REGION"/>
    <property type="match status" value="5"/>
</dbReference>
<organism evidence="10 11">
    <name type="scientific">Globisporangium ultimum (strain ATCC 200006 / CBS 805.95 / DAOM BR144)</name>
    <name type="common">Pythium ultimum</name>
    <dbReference type="NCBI Taxonomy" id="431595"/>
    <lineage>
        <taxon>Eukaryota</taxon>
        <taxon>Sar</taxon>
        <taxon>Stramenopiles</taxon>
        <taxon>Oomycota</taxon>
        <taxon>Peronosporomycetes</taxon>
        <taxon>Pythiales</taxon>
        <taxon>Pythiaceae</taxon>
        <taxon>Globisporangium</taxon>
    </lineage>
</organism>
<evidence type="ECO:0000256" key="4">
    <source>
        <dbReference type="ARBA" id="ARBA00022833"/>
    </source>
</evidence>
<keyword evidence="8" id="KW-0175">Coiled coil</keyword>
<feature type="domain" description="TRAF-type" evidence="9">
    <location>
        <begin position="900"/>
        <end position="945"/>
    </location>
</feature>
<feature type="domain" description="TRAF-type" evidence="9">
    <location>
        <begin position="984"/>
        <end position="1028"/>
    </location>
</feature>
<dbReference type="InterPro" id="IPR036770">
    <property type="entry name" value="Ankyrin_rpt-contain_sf"/>
</dbReference>
<keyword evidence="11" id="KW-1185">Reference proteome</keyword>
<evidence type="ECO:0000256" key="6">
    <source>
        <dbReference type="PROSITE-ProRule" id="PRU00023"/>
    </source>
</evidence>
<dbReference type="InParanoid" id="K3WII2"/>
<dbReference type="STRING" id="431595.K3WII2"/>
<dbReference type="GO" id="GO:0008270">
    <property type="term" value="F:zinc ion binding"/>
    <property type="evidence" value="ECO:0007669"/>
    <property type="project" value="UniProtKB-KW"/>
</dbReference>
<dbReference type="SUPFAM" id="SSF48403">
    <property type="entry name" value="Ankyrin repeat"/>
    <property type="match status" value="2"/>
</dbReference>
<evidence type="ECO:0000256" key="7">
    <source>
        <dbReference type="PROSITE-ProRule" id="PRU00207"/>
    </source>
</evidence>
<dbReference type="PROSITE" id="PS50088">
    <property type="entry name" value="ANK_REPEAT"/>
    <property type="match status" value="6"/>
</dbReference>
<name>K3WII2_GLOUD</name>
<feature type="zinc finger region" description="TRAF-type" evidence="7">
    <location>
        <begin position="984"/>
        <end position="1028"/>
    </location>
</feature>
<evidence type="ECO:0000256" key="5">
    <source>
        <dbReference type="ARBA" id="ARBA00023043"/>
    </source>
</evidence>
<proteinExistence type="predicted"/>
<dbReference type="eggNOG" id="KOG0504">
    <property type="taxonomic scope" value="Eukaryota"/>
</dbReference>
<dbReference type="Proteomes" id="UP000019132">
    <property type="component" value="Unassembled WGS sequence"/>
</dbReference>
<feature type="repeat" description="ANK" evidence="6">
    <location>
        <begin position="2074"/>
        <end position="2096"/>
    </location>
</feature>
<dbReference type="Pfam" id="PF02176">
    <property type="entry name" value="zf-TRAF"/>
    <property type="match status" value="5"/>
</dbReference>
<dbReference type="OMA" id="HTAMTWA"/>
<dbReference type="PANTHER" id="PTHR24198:SF165">
    <property type="entry name" value="ANKYRIN REPEAT-CONTAINING PROTEIN-RELATED"/>
    <property type="match status" value="1"/>
</dbReference>
<dbReference type="InterPro" id="IPR002110">
    <property type="entry name" value="Ankyrin_rpt"/>
</dbReference>
<feature type="domain" description="TRAF-type" evidence="9">
    <location>
        <begin position="2434"/>
        <end position="2479"/>
    </location>
</feature>
<feature type="repeat" description="ANK" evidence="6">
    <location>
        <begin position="2040"/>
        <end position="2072"/>
    </location>
</feature>
<feature type="zinc finger region" description="TRAF-type" evidence="7">
    <location>
        <begin position="549"/>
        <end position="617"/>
    </location>
</feature>
<feature type="domain" description="TRAF-type" evidence="9">
    <location>
        <begin position="462"/>
        <end position="509"/>
    </location>
</feature>
<reference evidence="10" key="3">
    <citation type="submission" date="2015-02" db="UniProtKB">
        <authorList>
            <consortium name="EnsemblProtists"/>
        </authorList>
    </citation>
    <scope>IDENTIFICATION</scope>
    <source>
        <strain evidence="10">DAOM BR144</strain>
    </source>
</reference>
<keyword evidence="4 7" id="KW-0862">Zinc</keyword>
<evidence type="ECO:0000313" key="11">
    <source>
        <dbReference type="Proteomes" id="UP000019132"/>
    </source>
</evidence>
<dbReference type="Gene3D" id="3.30.40.10">
    <property type="entry name" value="Zinc/RING finger domain, C3HC4 (zinc finger)"/>
    <property type="match status" value="12"/>
</dbReference>
<feature type="repeat" description="ANK" evidence="6">
    <location>
        <begin position="211"/>
        <end position="243"/>
    </location>
</feature>
<feature type="zinc finger region" description="TRAF-type" evidence="7">
    <location>
        <begin position="900"/>
        <end position="945"/>
    </location>
</feature>
<feature type="repeat" description="ANK" evidence="6">
    <location>
        <begin position="1706"/>
        <end position="1738"/>
    </location>
</feature>
<feature type="domain" description="TRAF-type" evidence="9">
    <location>
        <begin position="2178"/>
        <end position="2226"/>
    </location>
</feature>
<sequence>MWLVYVGSGVSIDSASEKGYTPLMKAIAAASPFVEIPALLVSTPKLRKQGPQERTFGNNHENANVPDFHASQFENEIVKVILAFNPDLMKRDALGKTAFDWARCTGNVHALALLESHLQASSLHHTASSTREQRITACRALLQRHEEYVASTEAFLTKHSFGENEFVQFLNASRSQMPREEFSVCVDGLKMAHAQPASENPVFFIDHETRQGWTPLTKCASNGYVEAVQVLLEMGATLHHETRLRHTAMTWACYCGHEAVVLYLLRIGVNVDQKTREGKTALIHAVSNAQAKIVHHLLLALRERSLPVKAKDAFDSQLTLLNRRKSIKSAWKRMNAEDAPIENKLEWHETFCNLIHWRDQSGKGALDYATHMAQVAAGSCGSSNVTVVLDCLQSALYDAQNHLEYVEANEARTLAIPCSSPGCRFIGPRDTMTIHEKYQCVKRTIHCDYCSEPIVFETQQEHEKNGCVQRKVPCVNLQFGCHDRVLFSDLSNHASHHCRKRLMECRLLCGQVLLFEELFAHETTQCSLRTIECAWGCPSTFMAKESGNHQRKQCPKRLVPCVGGRRSTTRASQRQSGSNTALTSGCGMQVVAEEMQFHLTHLCENRKVACKWAIHGCEEAIGGSAESRYHHEERACPFRLVPCRNECELSGGLLACFLPEHYEWQCLLENKPCPNKCPAPVIVEDGSDMNSDVLHLPAHLLDVHVLEDAGDCPKRLARCPLDLCGKHVNLFGMRCNRDELENGTRSSLRAMRQRVRRSQHFLDRLCAVICDTTATDYDTTSVNDQADEILEICTRSSTTKQLLVDWSTGVHRKLTCELDALESEAKARSLKLRVLMYAEDKHLLEFSDGHSEWIPLQSREYDVVLQSQQQISKHEPAAMNANLRATAFQCPLIEADNLKVHMETECHLRLLPCPLACGQRLPVHGIATHIAKRCNVRNVKCRLGCGAVLPFISLMEHEEQTCELRVVLCEHCHESIPWRSMTQHLEKTCTKLPRRCRLGCGLEVSRSESAIHEESECPKRLVLCTQCKKSIWFGERDFHEQHECPLRIYGVCEANCGETLRHNEVGHHLLFNCSQRVVTCAQCDQRTVFAKLQEHKALQCPQRVLFCHRGCGHAMKEIDAEAHEEGECVKRLVYCSNRCGLEVPYCALNNHLEVECNMRVIECPRGCQERLFAYQIETHWRRCRQRVVPCGTGTKACARPIRLWVSVRKLVRCATHNDNALLWALKCQDDDLVTYLLQQVTPITAAFQDEFSNGFSPLTMAVNVGNVEIVKLLLRFGADVNLETSRGRTPLAEACLAQNPELVDLLLEHRANVSHTNRHGQNLMTMVRALAATVAPDDALAQEKWKTIITLLEERETMERDQRELFLTIATSNYDYVASFLKYSATSSNEPTLRFNQLESLQAALHEHEKQVAQAKIELTEAIRVLNESVADAEAKTVNVAHLSEQIDDCASLIQRVDYHHDASEANSNALEAEMLKLIREITAQNIAQLLNIHVPSDKYLVVMKAICMISGVLPRGRRSAAEYTDMEWWKAAQALLMDRTLLQRLRGYRKQVVTPDVMAKVRRECMRTPAFAAASVFSSGGESEDAMKVPTEERKSSALPTVDELRGDIVSLLAAWVKGVEMEYKTRSERQTLGERKRRLAISLHATQGTLQQARFNMQVATRSLPARQEEVEIARSKAEGHEKEHFAAQQRLKTYKILNFAALNGHTPLTFAAAVGNEAMVHMLLTHGAVAGYAEEEQHLCASFVQLIVRDHLQKRRKQRRTEDEKSKVSSVAVAMKPRSDEAMNLLVRNIAYTFLLGHYRRKIAFFRQTNRVALHEAIFNGFPSIIEILLANDARLWQKTHVLPLRVVPGTIDNASSGRGTETLSGGWKLTPLLRRVHVLDDTREPMTTKETLALAMERYDCATYRQGHGWDPNVTHYSDTNTFVTSAFEKVDAELRHRQKEIAARKTVAKKTAELKVLHAALETSIIARDFHVVAQLWDQGAYADYETHATGVTALMAACIGEVYLQNIDKRDVLAVEFLLDRSRNQPFVNFESSSGRTALNTCAFHGTMMCAQTLIDRGVNANFASRKHGKTALMVAAANGNVDFVRFLLQQPEVDIWAQDKQGKTAFDHAQEHGFDDVVHLLGAALAGHRGHFYSSVSALYGVCKWGCGFMTNSIGNAVQHSEVIQHMHPMTHHETHTCPKRHVVCPNQCGRADLWAESLNEHVAEECAMRIVTCKQPKCGATLPFTHLSTHDRDECELRMIHCECDEFMTYQKHVVHAQTRCSMRLVPCPLECGDGVKLRFMDLKMHQRNECPNRRVRCRNGCSANELLFKQREYHEDHLCSLRRVRCKWGCDETVLANTQQYHESGECLRRQLACPNKCGQMNVAFLDIEHHATEMCAHRLVVCSMGCGRKVSLHTMENHVLRECRKRNVTCELCNLVLVEDDKLAHQRSSCPQRISLCGLCGQTNIPYAELTAHRSDSCKMRQVTCKYNCFVKLLLAHEKERHETSECALRPVWCPLGCRDVLIANAVKKHERVCIMRFVVCSLGCGTELREKDRVEHETLHCPSVSTFKRRL</sequence>